<keyword evidence="2 4" id="KW-0732">Signal</keyword>
<comment type="caution">
    <text evidence="6">The sequence shown here is derived from an EMBL/GenBank/DDBJ whole genome shotgun (WGS) entry which is preliminary data.</text>
</comment>
<dbReference type="Pfam" id="PF01483">
    <property type="entry name" value="P_proprotein"/>
    <property type="match status" value="1"/>
</dbReference>
<organism evidence="6 7">
    <name type="scientific">Gilvirhabdus luticola</name>
    <dbReference type="NCBI Taxonomy" id="3079858"/>
    <lineage>
        <taxon>Bacteria</taxon>
        <taxon>Pseudomonadati</taxon>
        <taxon>Bacteroidota</taxon>
        <taxon>Flavobacteriia</taxon>
        <taxon>Flavobacteriales</taxon>
        <taxon>Flavobacteriaceae</taxon>
        <taxon>Gilvirhabdus</taxon>
    </lineage>
</organism>
<dbReference type="SUPFAM" id="SSF49265">
    <property type="entry name" value="Fibronectin type III"/>
    <property type="match status" value="1"/>
</dbReference>
<dbReference type="NCBIfam" id="TIGR04183">
    <property type="entry name" value="Por_Secre_tail"/>
    <property type="match status" value="1"/>
</dbReference>
<dbReference type="Proteomes" id="UP001268651">
    <property type="component" value="Unassembled WGS sequence"/>
</dbReference>
<dbReference type="GO" id="GO:0008237">
    <property type="term" value="F:metallopeptidase activity"/>
    <property type="evidence" value="ECO:0007669"/>
    <property type="project" value="UniProtKB-KW"/>
</dbReference>
<sequence>MKNILLLKALCYTIFLSSFLIHAQTNNWIPKQNVSNVENLLNYNIDKDKTQFYELDFESLKQDLQGAPLRQLDNTSNNKISPSKTFVQIPVYDGVFETFRIYEAPVLAPELSAKYPQIKSYVGFSINNPSMRLRMSVSHLGVQTMVSFPNKPTLYMQPVSHGSKNHVSYNNYAKTTSEDVFECGTLDEIIHKNDSSNRALSNKAAEDQLLRKLRLAVSTNGEYTAYFGGTKAGALAGINASVSRANEVLETDVALTLEVVANTEDVIFLSAVTDPYPDSQGTWNSDVQTTLTSTIGEANYDIGHLFARLAGNGVIGNAGCIGCICVDNIKGSAWSRSGVPEGDNFDIQILSHELGHQLGATHTFSDVVEGAGTNSEPSTGSTIMSYAGNPPAVQSTADPYFHYHSLKQITDNFDNRTCWTSTPISNNPPNADAGKDYVIPQGTAYVLRGSAIDPDGGDTLMYCWEQTDNGQVTFANFGPTLTSGTMTRSLPPTTSSDRYIPNINRVVAGQLTEINPPSGGDWETVSTVARDLNWALTVRDREATAMGLGGQSSFDNMKITVVDGTPFTMTSQNTPGIKWDPGTEQVITWDVGETANEIINCQKINIRLSTDGGLTYPILLACDTPNDGSEPIVVPNNASAACRIMVEAADNIFFDISDADLQITSPKSASFLIDKSDLCASYEVCTNSNIDIDIDLNTIGAFAGTANFSVINLPTGVSSSFSPTSLSANGTTTMSLSNFGSAAPGEYILTVTGDSGAVTRDISLTLNVFGATISAPTLSSPINGAGGVWIKPELSWDLDVNATSYLLEIATDSGFSNIVQTSNTPFNSFTTDKLDTASTYYWRVTPSNTCATGTTSPTYSFTTVNLDCNPYTATDTPIAMGTSSPGTFESVITVAEDFSIADINVTIDISHTWVKELVITLTSPNGTDVILTDKHGNNSRPNLNYSVTVFDQEATTPIASGSPPFNGTFIPDGDLSTIYGEMSAGDWTLTVEDLEAGDGGSIDEFTIELCEDQPLSIENNTLTGFSVYPNPNRGEFNVRLNSTSGEAITINAYDIRGRKIYNNRFEQFGYFNEAIDLGQVQSGIYLIHVSDGLSTQVKKVIVK</sequence>
<evidence type="ECO:0000259" key="5">
    <source>
        <dbReference type="PROSITE" id="PS51829"/>
    </source>
</evidence>
<keyword evidence="3" id="KW-0378">Hydrolase</keyword>
<keyword evidence="7" id="KW-1185">Reference proteome</keyword>
<keyword evidence="6" id="KW-0482">Metalloprotease</keyword>
<name>A0ABU3U8Q6_9FLAO</name>
<evidence type="ECO:0000256" key="2">
    <source>
        <dbReference type="ARBA" id="ARBA00022729"/>
    </source>
</evidence>
<dbReference type="Gene3D" id="3.40.390.10">
    <property type="entry name" value="Collagenase (Catalytic Domain)"/>
    <property type="match status" value="1"/>
</dbReference>
<evidence type="ECO:0000256" key="1">
    <source>
        <dbReference type="ARBA" id="ARBA00022670"/>
    </source>
</evidence>
<proteinExistence type="predicted"/>
<feature type="chain" id="PRO_5045567854" evidence="4">
    <location>
        <begin position="24"/>
        <end position="1103"/>
    </location>
</feature>
<keyword evidence="1" id="KW-0645">Protease</keyword>
<accession>A0ABU3U8Q6</accession>
<dbReference type="InterPro" id="IPR024079">
    <property type="entry name" value="MetalloPept_cat_dom_sf"/>
</dbReference>
<evidence type="ECO:0000256" key="3">
    <source>
        <dbReference type="ARBA" id="ARBA00022801"/>
    </source>
</evidence>
<dbReference type="InterPro" id="IPR008979">
    <property type="entry name" value="Galactose-bd-like_sf"/>
</dbReference>
<feature type="signal peptide" evidence="4">
    <location>
        <begin position="1"/>
        <end position="23"/>
    </location>
</feature>
<dbReference type="Pfam" id="PF18962">
    <property type="entry name" value="Por_Secre_tail"/>
    <property type="match status" value="1"/>
</dbReference>
<feature type="domain" description="P/Homo B" evidence="5">
    <location>
        <begin position="863"/>
        <end position="1015"/>
    </location>
</feature>
<dbReference type="RefSeq" id="WP_316662883.1">
    <property type="nucleotide sequence ID" value="NZ_JAWHTF010000006.1"/>
</dbReference>
<dbReference type="Gene3D" id="2.60.40.10">
    <property type="entry name" value="Immunoglobulins"/>
    <property type="match status" value="1"/>
</dbReference>
<dbReference type="Pfam" id="PF13583">
    <property type="entry name" value="Reprolysin_4"/>
    <property type="match status" value="1"/>
</dbReference>
<dbReference type="SUPFAM" id="SSF49785">
    <property type="entry name" value="Galactose-binding domain-like"/>
    <property type="match status" value="1"/>
</dbReference>
<dbReference type="EMBL" id="JAWHTF010000006">
    <property type="protein sequence ID" value="MDU8886786.1"/>
    <property type="molecule type" value="Genomic_DNA"/>
</dbReference>
<evidence type="ECO:0000313" key="6">
    <source>
        <dbReference type="EMBL" id="MDU8886786.1"/>
    </source>
</evidence>
<evidence type="ECO:0000256" key="4">
    <source>
        <dbReference type="SAM" id="SignalP"/>
    </source>
</evidence>
<protein>
    <submittedName>
        <fullName evidence="6">Zinc-dependent metalloprotease family protein</fullName>
    </submittedName>
</protein>
<dbReference type="PROSITE" id="PS51829">
    <property type="entry name" value="P_HOMO_B"/>
    <property type="match status" value="1"/>
</dbReference>
<reference evidence="6 7" key="1">
    <citation type="submission" date="2023-10" db="EMBL/GenBank/DDBJ databases">
        <title>Marimonas sp. nov. isolated from tidal mud flat.</title>
        <authorList>
            <person name="Jaincy N.J."/>
            <person name="Srinivasan S."/>
            <person name="Lee S.-S."/>
        </authorList>
    </citation>
    <scope>NUCLEOTIDE SEQUENCE [LARGE SCALE GENOMIC DNA]</scope>
    <source>
        <strain evidence="6 7">MJ-SS3</strain>
    </source>
</reference>
<evidence type="ECO:0000313" key="7">
    <source>
        <dbReference type="Proteomes" id="UP001268651"/>
    </source>
</evidence>
<dbReference type="InterPro" id="IPR002884">
    <property type="entry name" value="P_dom"/>
</dbReference>
<dbReference type="InterPro" id="IPR036116">
    <property type="entry name" value="FN3_sf"/>
</dbReference>
<dbReference type="InterPro" id="IPR026444">
    <property type="entry name" value="Secre_tail"/>
</dbReference>
<gene>
    <name evidence="6" type="ORF">RXV94_11490</name>
</gene>
<dbReference type="Gene3D" id="2.60.120.260">
    <property type="entry name" value="Galactose-binding domain-like"/>
    <property type="match status" value="1"/>
</dbReference>
<dbReference type="SUPFAM" id="SSF55486">
    <property type="entry name" value="Metalloproteases ('zincins'), catalytic domain"/>
    <property type="match status" value="1"/>
</dbReference>
<dbReference type="InterPro" id="IPR013783">
    <property type="entry name" value="Ig-like_fold"/>
</dbReference>